<feature type="transmembrane region" description="Helical" evidence="8">
    <location>
        <begin position="208"/>
        <end position="228"/>
    </location>
</feature>
<keyword evidence="5 8" id="KW-0812">Transmembrane</keyword>
<name>A0A1F6LPF4_9BACT</name>
<feature type="transmembrane region" description="Helical" evidence="8">
    <location>
        <begin position="146"/>
        <end position="162"/>
    </location>
</feature>
<keyword evidence="3" id="KW-0328">Glycosyltransferase</keyword>
<feature type="non-terminal residue" evidence="10">
    <location>
        <position position="356"/>
    </location>
</feature>
<evidence type="ECO:0000313" key="10">
    <source>
        <dbReference type="EMBL" id="OGH61195.1"/>
    </source>
</evidence>
<dbReference type="EMBL" id="MFPV01000044">
    <property type="protein sequence ID" value="OGH61195.1"/>
    <property type="molecule type" value="Genomic_DNA"/>
</dbReference>
<dbReference type="AlphaFoldDB" id="A0A1F6LPF4"/>
<evidence type="ECO:0000256" key="8">
    <source>
        <dbReference type="SAM" id="Phobius"/>
    </source>
</evidence>
<protein>
    <recommendedName>
        <fullName evidence="9">Glycosyltransferase RgtA/B/C/D-like domain-containing protein</fullName>
    </recommendedName>
</protein>
<evidence type="ECO:0000256" key="3">
    <source>
        <dbReference type="ARBA" id="ARBA00022676"/>
    </source>
</evidence>
<evidence type="ECO:0000259" key="9">
    <source>
        <dbReference type="Pfam" id="PF13231"/>
    </source>
</evidence>
<gene>
    <name evidence="10" type="ORF">A2848_00750</name>
</gene>
<dbReference type="InterPro" id="IPR038731">
    <property type="entry name" value="RgtA/B/C-like"/>
</dbReference>
<dbReference type="Proteomes" id="UP000176329">
    <property type="component" value="Unassembled WGS sequence"/>
</dbReference>
<keyword evidence="4" id="KW-0808">Transferase</keyword>
<dbReference type="Pfam" id="PF13231">
    <property type="entry name" value="PMT_2"/>
    <property type="match status" value="1"/>
</dbReference>
<feature type="transmembrane region" description="Helical" evidence="8">
    <location>
        <begin position="301"/>
        <end position="319"/>
    </location>
</feature>
<dbReference type="InterPro" id="IPR050297">
    <property type="entry name" value="LipidA_mod_glycosyltrf_83"/>
</dbReference>
<keyword evidence="6 8" id="KW-1133">Transmembrane helix</keyword>
<feature type="transmembrane region" description="Helical" evidence="8">
    <location>
        <begin position="7"/>
        <end position="25"/>
    </location>
</feature>
<organism evidence="10 11">
    <name type="scientific">Candidatus Magasanikbacteria bacterium RIFCSPHIGHO2_01_FULL_50_8</name>
    <dbReference type="NCBI Taxonomy" id="1798674"/>
    <lineage>
        <taxon>Bacteria</taxon>
        <taxon>Candidatus Magasanikiibacteriota</taxon>
    </lineage>
</organism>
<evidence type="ECO:0000256" key="1">
    <source>
        <dbReference type="ARBA" id="ARBA00004651"/>
    </source>
</evidence>
<evidence type="ECO:0000256" key="7">
    <source>
        <dbReference type="ARBA" id="ARBA00023136"/>
    </source>
</evidence>
<dbReference type="PANTHER" id="PTHR33908:SF11">
    <property type="entry name" value="MEMBRANE PROTEIN"/>
    <property type="match status" value="1"/>
</dbReference>
<sequence>MTKQRATRLILIIGIGVICTFFSWYKLTEAPAFWFDEGYFTQAAMNIARYGVWGIQTAPDQFSSLLSVSAGFPLLAPLALIFKIFGISIVSARAGMAVGIMLFVAASFFLMKRLNGFYFAAGSSLLLSTFPVLYGNGRAVLGEVPALLMYVLFLLSLLSWIQSQKKIAAFAAGLLLGLTITAKLSFLLVGVPATAITILIYRKKLRSLAASVPLFIGGVVIPFSIWIATQFNAADTVSGFFNVTFNHYQGDPAIQLITQNVIKFFTEFSPVALLILCAVWATSLAIRGIGTRSVSLIETHAALFSLFMIGIFLLSPGWYRYFFPAQILALLFFPSSLSCVVAWLHGHQSRVPVQIP</sequence>
<evidence type="ECO:0000256" key="4">
    <source>
        <dbReference type="ARBA" id="ARBA00022679"/>
    </source>
</evidence>
<feature type="domain" description="Glycosyltransferase RgtA/B/C/D-like" evidence="9">
    <location>
        <begin position="78"/>
        <end position="226"/>
    </location>
</feature>
<comment type="subcellular location">
    <subcellularLocation>
        <location evidence="1">Cell membrane</location>
        <topology evidence="1">Multi-pass membrane protein</topology>
    </subcellularLocation>
</comment>
<feature type="transmembrane region" description="Helical" evidence="8">
    <location>
        <begin position="117"/>
        <end position="134"/>
    </location>
</feature>
<feature type="transmembrane region" description="Helical" evidence="8">
    <location>
        <begin position="168"/>
        <end position="201"/>
    </location>
</feature>
<feature type="transmembrane region" description="Helical" evidence="8">
    <location>
        <begin position="325"/>
        <end position="344"/>
    </location>
</feature>
<comment type="caution">
    <text evidence="10">The sequence shown here is derived from an EMBL/GenBank/DDBJ whole genome shotgun (WGS) entry which is preliminary data.</text>
</comment>
<evidence type="ECO:0000256" key="2">
    <source>
        <dbReference type="ARBA" id="ARBA00022475"/>
    </source>
</evidence>
<accession>A0A1F6LPF4</accession>
<feature type="transmembrane region" description="Helical" evidence="8">
    <location>
        <begin position="94"/>
        <end position="111"/>
    </location>
</feature>
<reference evidence="10 11" key="1">
    <citation type="journal article" date="2016" name="Nat. Commun.">
        <title>Thousands of microbial genomes shed light on interconnected biogeochemical processes in an aquifer system.</title>
        <authorList>
            <person name="Anantharaman K."/>
            <person name="Brown C.T."/>
            <person name="Hug L.A."/>
            <person name="Sharon I."/>
            <person name="Castelle C.J."/>
            <person name="Probst A.J."/>
            <person name="Thomas B.C."/>
            <person name="Singh A."/>
            <person name="Wilkins M.J."/>
            <person name="Karaoz U."/>
            <person name="Brodie E.L."/>
            <person name="Williams K.H."/>
            <person name="Hubbard S.S."/>
            <person name="Banfield J.F."/>
        </authorList>
    </citation>
    <scope>NUCLEOTIDE SEQUENCE [LARGE SCALE GENOMIC DNA]</scope>
</reference>
<proteinExistence type="predicted"/>
<evidence type="ECO:0000256" key="6">
    <source>
        <dbReference type="ARBA" id="ARBA00022989"/>
    </source>
</evidence>
<feature type="transmembrane region" description="Helical" evidence="8">
    <location>
        <begin position="62"/>
        <end position="82"/>
    </location>
</feature>
<dbReference type="GO" id="GO:0016763">
    <property type="term" value="F:pentosyltransferase activity"/>
    <property type="evidence" value="ECO:0007669"/>
    <property type="project" value="TreeGrafter"/>
</dbReference>
<evidence type="ECO:0000256" key="5">
    <source>
        <dbReference type="ARBA" id="ARBA00022692"/>
    </source>
</evidence>
<keyword evidence="2" id="KW-1003">Cell membrane</keyword>
<feature type="transmembrane region" description="Helical" evidence="8">
    <location>
        <begin position="268"/>
        <end position="289"/>
    </location>
</feature>
<dbReference type="GO" id="GO:0009103">
    <property type="term" value="P:lipopolysaccharide biosynthetic process"/>
    <property type="evidence" value="ECO:0007669"/>
    <property type="project" value="UniProtKB-ARBA"/>
</dbReference>
<dbReference type="PANTHER" id="PTHR33908">
    <property type="entry name" value="MANNOSYLTRANSFERASE YKCB-RELATED"/>
    <property type="match status" value="1"/>
</dbReference>
<keyword evidence="7 8" id="KW-0472">Membrane</keyword>
<dbReference type="GO" id="GO:0005886">
    <property type="term" value="C:plasma membrane"/>
    <property type="evidence" value="ECO:0007669"/>
    <property type="project" value="UniProtKB-SubCell"/>
</dbReference>
<evidence type="ECO:0000313" key="11">
    <source>
        <dbReference type="Proteomes" id="UP000176329"/>
    </source>
</evidence>